<organism evidence="2 3">
    <name type="scientific">Cajanus cajan</name>
    <name type="common">Pigeon pea</name>
    <name type="synonym">Cajanus indicus</name>
    <dbReference type="NCBI Taxonomy" id="3821"/>
    <lineage>
        <taxon>Eukaryota</taxon>
        <taxon>Viridiplantae</taxon>
        <taxon>Streptophyta</taxon>
        <taxon>Embryophyta</taxon>
        <taxon>Tracheophyta</taxon>
        <taxon>Spermatophyta</taxon>
        <taxon>Magnoliopsida</taxon>
        <taxon>eudicotyledons</taxon>
        <taxon>Gunneridae</taxon>
        <taxon>Pentapetalae</taxon>
        <taxon>rosids</taxon>
        <taxon>fabids</taxon>
        <taxon>Fabales</taxon>
        <taxon>Fabaceae</taxon>
        <taxon>Papilionoideae</taxon>
        <taxon>50 kb inversion clade</taxon>
        <taxon>NPAAA clade</taxon>
        <taxon>indigoferoid/millettioid clade</taxon>
        <taxon>Phaseoleae</taxon>
        <taxon>Cajanus</taxon>
    </lineage>
</organism>
<dbReference type="Pfam" id="PF17919">
    <property type="entry name" value="RT_RNaseH_2"/>
    <property type="match status" value="1"/>
</dbReference>
<evidence type="ECO:0000313" key="3">
    <source>
        <dbReference type="Proteomes" id="UP000075243"/>
    </source>
</evidence>
<name>A0A151SEK2_CAJCA</name>
<reference evidence="2" key="1">
    <citation type="journal article" date="2012" name="Nat. Biotechnol.">
        <title>Draft genome sequence of pigeonpea (Cajanus cajan), an orphan legume crop of resource-poor farmers.</title>
        <authorList>
            <person name="Varshney R.K."/>
            <person name="Chen W."/>
            <person name="Li Y."/>
            <person name="Bharti A.K."/>
            <person name="Saxena R.K."/>
            <person name="Schlueter J.A."/>
            <person name="Donoghue M.T."/>
            <person name="Azam S."/>
            <person name="Fan G."/>
            <person name="Whaley A.M."/>
            <person name="Farmer A.D."/>
            <person name="Sheridan J."/>
            <person name="Iwata A."/>
            <person name="Tuteja R."/>
            <person name="Penmetsa R.V."/>
            <person name="Wu W."/>
            <person name="Upadhyaya H.D."/>
            <person name="Yang S.P."/>
            <person name="Shah T."/>
            <person name="Saxena K.B."/>
            <person name="Michael T."/>
            <person name="McCombie W.R."/>
            <person name="Yang B."/>
            <person name="Zhang G."/>
            <person name="Yang H."/>
            <person name="Wang J."/>
            <person name="Spillane C."/>
            <person name="Cook D.R."/>
            <person name="May G.D."/>
            <person name="Xu X."/>
            <person name="Jackson S.A."/>
        </authorList>
    </citation>
    <scope>NUCLEOTIDE SEQUENCE [LARGE SCALE GENOMIC DNA]</scope>
</reference>
<dbReference type="Gene3D" id="3.30.70.270">
    <property type="match status" value="1"/>
</dbReference>
<dbReference type="Proteomes" id="UP000075243">
    <property type="component" value="Unassembled WGS sequence"/>
</dbReference>
<dbReference type="Gramene" id="C.cajan_24179.t">
    <property type="protein sequence ID" value="C.cajan_24179.t"/>
    <property type="gene ID" value="C.cajan_24179"/>
</dbReference>
<evidence type="ECO:0000259" key="1">
    <source>
        <dbReference type="Pfam" id="PF17919"/>
    </source>
</evidence>
<sequence>MRLNPEKCVFGVSGGKFLGFMLSSRGIEANLDKWQAILDMKSPAKHILFLLKKTERVKWAQECEESFRQFKERLSTPPILSKPVANLDMMVYLAVSGSSISAVLIQENQDEQQPVCFISWTLQDAERRYQLIEKVVLGLIYTARRLRHYFQSHKIVVRTDCPIAKVLRKPEIAGWMMAWSVEISEFDVSFEPRGPIKSQHLADFVNELTPPGRFEDESWTMHVDGSSNAQGSGAGIILASPSGITVE</sequence>
<feature type="domain" description="Reverse transcriptase/retrotransposon-derived protein RNase H-like" evidence="1">
    <location>
        <begin position="59"/>
        <end position="157"/>
    </location>
</feature>
<dbReference type="EMBL" id="KQ483415">
    <property type="protein sequence ID" value="KYP53227.1"/>
    <property type="molecule type" value="Genomic_DNA"/>
</dbReference>
<accession>A0A151SEK2</accession>
<keyword evidence="3" id="KW-1185">Reference proteome</keyword>
<gene>
    <name evidence="2" type="ORF">KK1_024854</name>
</gene>
<dbReference type="PANTHER" id="PTHR48475:SF2">
    <property type="entry name" value="RIBONUCLEASE H"/>
    <property type="match status" value="1"/>
</dbReference>
<dbReference type="InterPro" id="IPR043502">
    <property type="entry name" value="DNA/RNA_pol_sf"/>
</dbReference>
<dbReference type="AlphaFoldDB" id="A0A151SEK2"/>
<protein>
    <submittedName>
        <fullName evidence="2">Retrovirus-related Pol polyprotein from transposon 17.6</fullName>
    </submittedName>
</protein>
<dbReference type="InterPro" id="IPR043128">
    <property type="entry name" value="Rev_trsase/Diguanyl_cyclase"/>
</dbReference>
<proteinExistence type="predicted"/>
<dbReference type="PANTHER" id="PTHR48475">
    <property type="entry name" value="RIBONUCLEASE H"/>
    <property type="match status" value="1"/>
</dbReference>
<dbReference type="InterPro" id="IPR041577">
    <property type="entry name" value="RT_RNaseH_2"/>
</dbReference>
<dbReference type="SUPFAM" id="SSF56672">
    <property type="entry name" value="DNA/RNA polymerases"/>
    <property type="match status" value="1"/>
</dbReference>
<evidence type="ECO:0000313" key="2">
    <source>
        <dbReference type="EMBL" id="KYP53227.1"/>
    </source>
</evidence>